<feature type="domain" description="YvbJ-like NTF2-like" evidence="5">
    <location>
        <begin position="326"/>
        <end position="456"/>
    </location>
</feature>
<dbReference type="PANTHER" id="PTHR40038">
    <property type="entry name" value="MEMBRANE-ASSOCIATED PROTEIN TCAA"/>
    <property type="match status" value="1"/>
</dbReference>
<reference evidence="6 7" key="1">
    <citation type="submission" date="2021-03" db="EMBL/GenBank/DDBJ databases">
        <title>Genomic Encyclopedia of Type Strains, Phase IV (KMG-IV): sequencing the most valuable type-strain genomes for metagenomic binning, comparative biology and taxonomic classification.</title>
        <authorList>
            <person name="Goeker M."/>
        </authorList>
    </citation>
    <scope>NUCLEOTIDE SEQUENCE [LARGE SCALE GENOMIC DNA]</scope>
    <source>
        <strain evidence="6 7">DSM 25609</strain>
    </source>
</reference>
<name>A0ABS4ICN7_9BACI</name>
<dbReference type="Pfam" id="PF25155">
    <property type="entry name" value="NTF2_YvbJ"/>
    <property type="match status" value="1"/>
</dbReference>
<dbReference type="Pfam" id="PF22820">
    <property type="entry name" value="TcaA_3rd_4th"/>
    <property type="match status" value="1"/>
</dbReference>
<protein>
    <submittedName>
        <fullName evidence="6">Membrane protein YvbJ</fullName>
    </submittedName>
</protein>
<evidence type="ECO:0000313" key="7">
    <source>
        <dbReference type="Proteomes" id="UP001519345"/>
    </source>
</evidence>
<feature type="domain" description="TcaA 4th" evidence="4">
    <location>
        <begin position="245"/>
        <end position="308"/>
    </location>
</feature>
<dbReference type="InterPro" id="IPR054530">
    <property type="entry name" value="TcaA_4th"/>
</dbReference>
<evidence type="ECO:0000313" key="6">
    <source>
        <dbReference type="EMBL" id="MBP1968655.1"/>
    </source>
</evidence>
<keyword evidence="1" id="KW-0175">Coiled coil</keyword>
<evidence type="ECO:0000259" key="4">
    <source>
        <dbReference type="Pfam" id="PF22820"/>
    </source>
</evidence>
<keyword evidence="2" id="KW-0472">Membrane</keyword>
<feature type="domain" description="TcaA second" evidence="3">
    <location>
        <begin position="67"/>
        <end position="167"/>
    </location>
</feature>
<evidence type="ECO:0000256" key="1">
    <source>
        <dbReference type="SAM" id="Coils"/>
    </source>
</evidence>
<comment type="caution">
    <text evidence="6">The sequence shown here is derived from an EMBL/GenBank/DDBJ whole genome shotgun (WGS) entry which is preliminary data.</text>
</comment>
<organism evidence="6 7">
    <name type="scientific">Virgibacillus natechei</name>
    <dbReference type="NCBI Taxonomy" id="1216297"/>
    <lineage>
        <taxon>Bacteria</taxon>
        <taxon>Bacillati</taxon>
        <taxon>Bacillota</taxon>
        <taxon>Bacilli</taxon>
        <taxon>Bacillales</taxon>
        <taxon>Bacillaceae</taxon>
        <taxon>Virgibacillus</taxon>
    </lineage>
</organism>
<keyword evidence="2" id="KW-0812">Transmembrane</keyword>
<dbReference type="InterPro" id="IPR056902">
    <property type="entry name" value="NTF2_YvbJ"/>
</dbReference>
<dbReference type="Proteomes" id="UP001519345">
    <property type="component" value="Unassembled WGS sequence"/>
</dbReference>
<evidence type="ECO:0000256" key="2">
    <source>
        <dbReference type="SAM" id="Phobius"/>
    </source>
</evidence>
<feature type="transmembrane region" description="Helical" evidence="2">
    <location>
        <begin position="40"/>
        <end position="60"/>
    </location>
</feature>
<dbReference type="Pfam" id="PF22813">
    <property type="entry name" value="TcaA_2nd"/>
    <property type="match status" value="1"/>
</dbReference>
<keyword evidence="7" id="KW-1185">Reference proteome</keyword>
<dbReference type="PANTHER" id="PTHR40038:SF1">
    <property type="entry name" value="MEMBRANE-ASSOCIATED PROTEIN TCAA"/>
    <property type="match status" value="1"/>
</dbReference>
<dbReference type="EMBL" id="JAGGKX010000002">
    <property type="protein sequence ID" value="MBP1968655.1"/>
    <property type="molecule type" value="Genomic_DNA"/>
</dbReference>
<proteinExistence type="predicted"/>
<dbReference type="RefSeq" id="WP_209461862.1">
    <property type="nucleotide sequence ID" value="NZ_CP110224.1"/>
</dbReference>
<keyword evidence="2" id="KW-1133">Transmembrane helix</keyword>
<gene>
    <name evidence="6" type="ORF">J2Z83_000747</name>
</gene>
<evidence type="ECO:0000259" key="3">
    <source>
        <dbReference type="Pfam" id="PF22813"/>
    </source>
</evidence>
<evidence type="ECO:0000259" key="5">
    <source>
        <dbReference type="Pfam" id="PF25155"/>
    </source>
</evidence>
<sequence>MKCLNCGEVNKEQNQFCSECGTKLSEQNAGKVGKKSKKKVIVLATAMVILIAGISIFYQIGKANSAPENVVQAFEDAVENNDPDKIQSMLTSSNESLSINMDNTSNFVEFLEENAEVYENLIHKLNDQAEAINQNVTPYNSDGDYGTLHLAKDGKQWLFFDDYKLEVTPMYIELATETDEIDLAINGEKVTTSSQEDTFGPYMPGTHVVRAGYANEYTSTEVTDEITTFDSAEDTVRHEIELPLTEVSITSTYDDYKLFVNGEQTDIDINEGENPIGTFPSDSSTTVHIQKEFPWGNVKSEEEPISSDAIRFDEVEVFTQDEKTALMEQINESISLFHEALTERDESILQAGVTDNLEEILSEHMESTGDWSDSYEGELKKAEYDISRIIYPEYNEDLKGYTIILKAHYYLYEPEGHAYGNLNWLGRDEDKQQYKASKDVTLFYDESESAWKLHNIENEYFHISDFNSQEFIMDE</sequence>
<feature type="coiled-coil region" evidence="1">
    <location>
        <begin position="108"/>
        <end position="135"/>
    </location>
</feature>
<accession>A0ABS4ICN7</accession>
<dbReference type="InterPro" id="IPR054529">
    <property type="entry name" value="TcaA_2nd"/>
</dbReference>